<organism evidence="14 15">
    <name type="scientific">Devosia elaeis</name>
    <dbReference type="NCBI Taxonomy" id="1770058"/>
    <lineage>
        <taxon>Bacteria</taxon>
        <taxon>Pseudomonadati</taxon>
        <taxon>Pseudomonadota</taxon>
        <taxon>Alphaproteobacteria</taxon>
        <taxon>Hyphomicrobiales</taxon>
        <taxon>Devosiaceae</taxon>
        <taxon>Devosia</taxon>
    </lineage>
</organism>
<keyword evidence="9" id="KW-0289">Folate biosynthesis</keyword>
<comment type="pathway">
    <text evidence="1">Cofactor biosynthesis; tetrahydrofolate biosynthesis; 2-amino-4-hydroxy-6-hydroxymethyl-7,8-dihydropteridine diphosphate from 7,8-dihydroneopterin triphosphate: step 4/4.</text>
</comment>
<dbReference type="UniPathway" id="UPA00077">
    <property type="reaction ID" value="UER00155"/>
</dbReference>
<evidence type="ECO:0000256" key="1">
    <source>
        <dbReference type="ARBA" id="ARBA00005051"/>
    </source>
</evidence>
<evidence type="ECO:0000256" key="9">
    <source>
        <dbReference type="ARBA" id="ARBA00022909"/>
    </source>
</evidence>
<dbReference type="GO" id="GO:0046654">
    <property type="term" value="P:tetrahydrofolate biosynthetic process"/>
    <property type="evidence" value="ECO:0007669"/>
    <property type="project" value="UniProtKB-UniPathway"/>
</dbReference>
<evidence type="ECO:0000256" key="2">
    <source>
        <dbReference type="ARBA" id="ARBA00005810"/>
    </source>
</evidence>
<evidence type="ECO:0000256" key="6">
    <source>
        <dbReference type="ARBA" id="ARBA00022741"/>
    </source>
</evidence>
<dbReference type="NCBIfam" id="TIGR01498">
    <property type="entry name" value="folK"/>
    <property type="match status" value="1"/>
</dbReference>
<evidence type="ECO:0000256" key="12">
    <source>
        <dbReference type="ARBA" id="ARBA00033413"/>
    </source>
</evidence>
<sequence length="143" mass="16188">MPRAWLSLGANIGDPPAQLAEAISRLDAHDHIRVAAQSSVIRTKAWGKTDQPDFANMAAEVETDLPPIDLLHACLDIERDMGRVRHEVWGPRLIDVDLIAYERVVMESAKLTLPHRFAHERDFVLAPLREISPETADWLLRRL</sequence>
<feature type="domain" description="7,8-dihydro-6-hydroxymethylpterin-pyrophosphokinase" evidence="13">
    <location>
        <begin position="6"/>
        <end position="133"/>
    </location>
</feature>
<evidence type="ECO:0000256" key="5">
    <source>
        <dbReference type="ARBA" id="ARBA00022679"/>
    </source>
</evidence>
<dbReference type="GO" id="GO:0016301">
    <property type="term" value="F:kinase activity"/>
    <property type="evidence" value="ECO:0007669"/>
    <property type="project" value="UniProtKB-KW"/>
</dbReference>
<dbReference type="GO" id="GO:0003848">
    <property type="term" value="F:2-amino-4-hydroxy-6-hydroxymethyldihydropteridine diphosphokinase activity"/>
    <property type="evidence" value="ECO:0007669"/>
    <property type="project" value="UniProtKB-EC"/>
</dbReference>
<keyword evidence="6" id="KW-0547">Nucleotide-binding</keyword>
<comment type="function">
    <text evidence="10">Catalyzes the transfer of pyrophosphate from adenosine triphosphate (ATP) to 6-hydroxymethyl-7,8-dihydropterin, an enzymatic step in folate biosynthesis pathway.</text>
</comment>
<evidence type="ECO:0000256" key="4">
    <source>
        <dbReference type="ARBA" id="ARBA00016218"/>
    </source>
</evidence>
<keyword evidence="7 14" id="KW-0418">Kinase</keyword>
<dbReference type="AlphaFoldDB" id="A0A178HNC3"/>
<evidence type="ECO:0000256" key="7">
    <source>
        <dbReference type="ARBA" id="ARBA00022777"/>
    </source>
</evidence>
<dbReference type="CDD" id="cd00483">
    <property type="entry name" value="HPPK"/>
    <property type="match status" value="1"/>
</dbReference>
<reference evidence="14 15" key="1">
    <citation type="submission" date="2016-03" db="EMBL/GenBank/DDBJ databases">
        <title>Genome sequencing of Devosia sp. S37.</title>
        <authorList>
            <person name="Mohd Nor M."/>
        </authorList>
    </citation>
    <scope>NUCLEOTIDE SEQUENCE [LARGE SCALE GENOMIC DNA]</scope>
    <source>
        <strain evidence="14 15">S37</strain>
    </source>
</reference>
<keyword evidence="5" id="KW-0808">Transferase</keyword>
<protein>
    <recommendedName>
        <fullName evidence="4">2-amino-4-hydroxy-6-hydroxymethyldihydropteridine pyrophosphokinase</fullName>
        <ecNumber evidence="3">2.7.6.3</ecNumber>
    </recommendedName>
    <alternativeName>
        <fullName evidence="11">6-hydroxymethyl-7,8-dihydropterin pyrophosphokinase</fullName>
    </alternativeName>
    <alternativeName>
        <fullName evidence="12">7,8-dihydro-6-hydroxymethylpterin-pyrophosphokinase</fullName>
    </alternativeName>
</protein>
<accession>A0A178HNC3</accession>
<keyword evidence="8" id="KW-0067">ATP-binding</keyword>
<name>A0A178HNC3_9HYPH</name>
<evidence type="ECO:0000259" key="13">
    <source>
        <dbReference type="Pfam" id="PF01288"/>
    </source>
</evidence>
<dbReference type="Gene3D" id="3.30.70.560">
    <property type="entry name" value="7,8-Dihydro-6-hydroxymethylpterin-pyrophosphokinase HPPK"/>
    <property type="match status" value="1"/>
</dbReference>
<dbReference type="PANTHER" id="PTHR43071:SF1">
    <property type="entry name" value="2-AMINO-4-HYDROXY-6-HYDROXYMETHYLDIHYDROPTERIDINE PYROPHOSPHOKINASE"/>
    <property type="match status" value="1"/>
</dbReference>
<dbReference type="InterPro" id="IPR035907">
    <property type="entry name" value="Hppk_sf"/>
</dbReference>
<dbReference type="Proteomes" id="UP000078389">
    <property type="component" value="Unassembled WGS sequence"/>
</dbReference>
<evidence type="ECO:0000313" key="14">
    <source>
        <dbReference type="EMBL" id="OAM73484.1"/>
    </source>
</evidence>
<dbReference type="InterPro" id="IPR000550">
    <property type="entry name" value="Hppk"/>
</dbReference>
<dbReference type="Pfam" id="PF01288">
    <property type="entry name" value="HPPK"/>
    <property type="match status" value="1"/>
</dbReference>
<evidence type="ECO:0000313" key="15">
    <source>
        <dbReference type="Proteomes" id="UP000078389"/>
    </source>
</evidence>
<dbReference type="EMBL" id="LVVY01000137">
    <property type="protein sequence ID" value="OAM73484.1"/>
    <property type="molecule type" value="Genomic_DNA"/>
</dbReference>
<comment type="similarity">
    <text evidence="2">Belongs to the HPPK family.</text>
</comment>
<dbReference type="GO" id="GO:0005524">
    <property type="term" value="F:ATP binding"/>
    <property type="evidence" value="ECO:0007669"/>
    <property type="project" value="UniProtKB-KW"/>
</dbReference>
<dbReference type="STRING" id="1770058.A3840_18090"/>
<dbReference type="RefSeq" id="WP_067460346.1">
    <property type="nucleotide sequence ID" value="NZ_LVVY01000137.1"/>
</dbReference>
<keyword evidence="15" id="KW-1185">Reference proteome</keyword>
<proteinExistence type="inferred from homology"/>
<dbReference type="EC" id="2.7.6.3" evidence="3"/>
<gene>
    <name evidence="14" type="ORF">A3840_18090</name>
</gene>
<evidence type="ECO:0000256" key="11">
    <source>
        <dbReference type="ARBA" id="ARBA00029766"/>
    </source>
</evidence>
<evidence type="ECO:0000256" key="3">
    <source>
        <dbReference type="ARBA" id="ARBA00013253"/>
    </source>
</evidence>
<dbReference type="SUPFAM" id="SSF55083">
    <property type="entry name" value="6-hydroxymethyl-7,8-dihydropterin pyrophosphokinase, HPPK"/>
    <property type="match status" value="1"/>
</dbReference>
<dbReference type="OrthoDB" id="9808041at2"/>
<dbReference type="GO" id="GO:0046656">
    <property type="term" value="P:folic acid biosynthetic process"/>
    <property type="evidence" value="ECO:0007669"/>
    <property type="project" value="UniProtKB-KW"/>
</dbReference>
<dbReference type="PANTHER" id="PTHR43071">
    <property type="entry name" value="2-AMINO-4-HYDROXY-6-HYDROXYMETHYLDIHYDROPTERIDINE PYROPHOSPHOKINASE"/>
    <property type="match status" value="1"/>
</dbReference>
<evidence type="ECO:0000256" key="10">
    <source>
        <dbReference type="ARBA" id="ARBA00029409"/>
    </source>
</evidence>
<comment type="caution">
    <text evidence="14">The sequence shown here is derived from an EMBL/GenBank/DDBJ whole genome shotgun (WGS) entry which is preliminary data.</text>
</comment>
<evidence type="ECO:0000256" key="8">
    <source>
        <dbReference type="ARBA" id="ARBA00022840"/>
    </source>
</evidence>